<dbReference type="EMBL" id="LNQE01001368">
    <property type="protein sequence ID" value="KUG18713.1"/>
    <property type="molecule type" value="Genomic_DNA"/>
</dbReference>
<evidence type="ECO:0000313" key="1">
    <source>
        <dbReference type="EMBL" id="KUG18713.1"/>
    </source>
</evidence>
<comment type="caution">
    <text evidence="1">The sequence shown here is derived from an EMBL/GenBank/DDBJ whole genome shotgun (WGS) entry which is preliminary data.</text>
</comment>
<proteinExistence type="predicted"/>
<reference evidence="1" key="1">
    <citation type="journal article" date="2015" name="Proc. Natl. Acad. Sci. U.S.A.">
        <title>Networks of energetic and metabolic interactions define dynamics in microbial communities.</title>
        <authorList>
            <person name="Embree M."/>
            <person name="Liu J.K."/>
            <person name="Al-Bassam M.M."/>
            <person name="Zengler K."/>
        </authorList>
    </citation>
    <scope>NUCLEOTIDE SEQUENCE</scope>
</reference>
<gene>
    <name evidence="1" type="ORF">ASZ90_011578</name>
</gene>
<name>A0A0W8FCU9_9ZZZZ</name>
<accession>A0A0W8FCU9</accession>
<protein>
    <submittedName>
        <fullName evidence="1">Uncharacterized protein</fullName>
    </submittedName>
</protein>
<sequence>MIRITLSGKECLVDESLYSALVSLKGHRVAVSHINGIWGVGKLGA</sequence>
<dbReference type="AlphaFoldDB" id="A0A0W8FCU9"/>
<organism evidence="1">
    <name type="scientific">hydrocarbon metagenome</name>
    <dbReference type="NCBI Taxonomy" id="938273"/>
    <lineage>
        <taxon>unclassified sequences</taxon>
        <taxon>metagenomes</taxon>
        <taxon>ecological metagenomes</taxon>
    </lineage>
</organism>